<dbReference type="PROSITE" id="PS50011">
    <property type="entry name" value="PROTEIN_KINASE_DOM"/>
    <property type="match status" value="1"/>
</dbReference>
<feature type="transmembrane region" description="Helical" evidence="1">
    <location>
        <begin position="739"/>
        <end position="764"/>
    </location>
</feature>
<comment type="caution">
    <text evidence="3">The sequence shown here is derived from an EMBL/GenBank/DDBJ whole genome shotgun (WGS) entry which is preliminary data.</text>
</comment>
<keyword evidence="4" id="KW-1185">Reference proteome</keyword>
<dbReference type="InterPro" id="IPR011050">
    <property type="entry name" value="Pectin_lyase_fold/virulence"/>
</dbReference>
<dbReference type="SUPFAM" id="SSF51126">
    <property type="entry name" value="Pectin lyase-like"/>
    <property type="match status" value="1"/>
</dbReference>
<dbReference type="EMBL" id="JARBJD010000341">
    <property type="protein sequence ID" value="KAK2943536.1"/>
    <property type="molecule type" value="Genomic_DNA"/>
</dbReference>
<name>A0ABQ9WVK9_9EUKA</name>
<dbReference type="InterPro" id="IPR001245">
    <property type="entry name" value="Ser-Thr/Tyr_kinase_cat_dom"/>
</dbReference>
<gene>
    <name evidence="3" type="ORF">BLNAU_21553</name>
</gene>
<evidence type="ECO:0000313" key="4">
    <source>
        <dbReference type="Proteomes" id="UP001281761"/>
    </source>
</evidence>
<protein>
    <recommendedName>
        <fullName evidence="2">Protein kinase domain-containing protein</fullName>
    </recommendedName>
</protein>
<dbReference type="InterPro" id="IPR011009">
    <property type="entry name" value="Kinase-like_dom_sf"/>
</dbReference>
<accession>A0ABQ9WVK9</accession>
<sequence length="1064" mass="115473">MGMISSSLIGCSFVNMSSIGSSRQPQLSHLSQKMLGCVVSLTSSHLSGSTIRDVNNGGSVLCSNSSFSSLLSSPNTDTDPSITYPNGTYPFVDDGTEYLFEYGTHDDEAIFSHCHFTGDKYATTARPLTFKYYRGTISISSCSFTNHTIVDDIFNFHGSAISIEKQYDPPHKPVTVEKSNFTNITANGLASGMHLSVHHSATILDCIFTKCRHVEGSKAYVGGMWFQNFDTDGLFTITNLVFESCSSLTYAGGMFTVIKQDALISDCLFADCSSPADYPIAGGFKAVFQGTTPQSIARMNFTDCQSLSNAGGMELNAYGNFTMSDFHFLRCHAHREFRGRLGGGLSASHGTTVTLTMLGCSFIECSSDGIGGALHVKEFGSCVLTECLFQDCSSNVRGAIRFQPADVHPSSISLTRVAFANNSVGQNEGSSVSVNSAEDPTSFVDVYLDYLDCDVRPTLSIIACFTTCDTNNIGMLMTDNRGTPEQSTVSVFDDAFKLFGPQLTEAVQLSFDPLTGRLELEMKGEMPIASQKYEVTIEKEGDTTKTKGVIEFVNGKGTLTSPSPSLTLDYSTSYTITSIVGIAPSSSSSLSNALTFPQAAWVFNLAATPDFVSFATPTPPTLVDATADLVSEDQPLAFVVLVFDRAVSGSHDFVVEEEGKDVTITIHFEGSSLAGVSNKFVVVGEDRLLTHDSTYTIKSITQSPGTESPFVWMNDTITFHIPKSSFTPKKSMSPEMKTLLSWLIPLIASLLVVVIVVIVLIVLLRRRRVKSQTEQKEMEEQTDERLDEKIEVETVAPDNTNAVIHAEAISHSNFRPDNSLLPTEQERHQVSKSDALGDLVEVMKCSGDFVVSTARMDTTLYSLIHTQKKEIGSRTIGVQIVNGLKHVVAHRGWSDVLTQLSPHWILLDSAGNVHLKLEMNSTEAEQAALLAQKQQNAHAAGMEGEKVGMDGLRWRAPEIASGSGEVDSQNASVFSLGLILWEIETGLVPYGEVDAIVAQKQSGTGIAPKLSDLHDEEFIALLTRCLSVNPKERPTLNEVGEFLSTHKPESAIAESRNEMKTQVE</sequence>
<dbReference type="InterPro" id="IPR051681">
    <property type="entry name" value="Ser/Thr_Kinases-Pseudokinases"/>
</dbReference>
<dbReference type="Gene3D" id="1.10.510.10">
    <property type="entry name" value="Transferase(Phosphotransferase) domain 1"/>
    <property type="match status" value="1"/>
</dbReference>
<evidence type="ECO:0000259" key="2">
    <source>
        <dbReference type="PROSITE" id="PS50011"/>
    </source>
</evidence>
<organism evidence="3 4">
    <name type="scientific">Blattamonas nauphoetae</name>
    <dbReference type="NCBI Taxonomy" id="2049346"/>
    <lineage>
        <taxon>Eukaryota</taxon>
        <taxon>Metamonada</taxon>
        <taxon>Preaxostyla</taxon>
        <taxon>Oxymonadida</taxon>
        <taxon>Blattamonas</taxon>
    </lineage>
</organism>
<reference evidence="3 4" key="1">
    <citation type="journal article" date="2022" name="bioRxiv">
        <title>Genomics of Preaxostyla Flagellates Illuminates Evolutionary Transitions and the Path Towards Mitochondrial Loss.</title>
        <authorList>
            <person name="Novak L.V.F."/>
            <person name="Treitli S.C."/>
            <person name="Pyrih J."/>
            <person name="Halakuc P."/>
            <person name="Pipaliya S.V."/>
            <person name="Vacek V."/>
            <person name="Brzon O."/>
            <person name="Soukal P."/>
            <person name="Eme L."/>
            <person name="Dacks J.B."/>
            <person name="Karnkowska A."/>
            <person name="Elias M."/>
            <person name="Hampl V."/>
        </authorList>
    </citation>
    <scope>NUCLEOTIDE SEQUENCE [LARGE SCALE GENOMIC DNA]</scope>
    <source>
        <strain evidence="3">NAU3</strain>
        <tissue evidence="3">Gut</tissue>
    </source>
</reference>
<keyword evidence="1" id="KW-0472">Membrane</keyword>
<feature type="domain" description="Protein kinase" evidence="2">
    <location>
        <begin position="668"/>
        <end position="1043"/>
    </location>
</feature>
<evidence type="ECO:0000256" key="1">
    <source>
        <dbReference type="SAM" id="Phobius"/>
    </source>
</evidence>
<dbReference type="SMART" id="SM00220">
    <property type="entry name" value="S_TKc"/>
    <property type="match status" value="1"/>
</dbReference>
<keyword evidence="1" id="KW-0812">Transmembrane</keyword>
<dbReference type="Proteomes" id="UP001281761">
    <property type="component" value="Unassembled WGS sequence"/>
</dbReference>
<keyword evidence="1" id="KW-1133">Transmembrane helix</keyword>
<dbReference type="Pfam" id="PF07714">
    <property type="entry name" value="PK_Tyr_Ser-Thr"/>
    <property type="match status" value="1"/>
</dbReference>
<proteinExistence type="predicted"/>
<dbReference type="SUPFAM" id="SSF56112">
    <property type="entry name" value="Protein kinase-like (PK-like)"/>
    <property type="match status" value="1"/>
</dbReference>
<dbReference type="PANTHER" id="PTHR44329">
    <property type="entry name" value="SERINE/THREONINE-PROTEIN KINASE TNNI3K-RELATED"/>
    <property type="match status" value="1"/>
</dbReference>
<dbReference type="InterPro" id="IPR000719">
    <property type="entry name" value="Prot_kinase_dom"/>
</dbReference>
<evidence type="ECO:0000313" key="3">
    <source>
        <dbReference type="EMBL" id="KAK2943536.1"/>
    </source>
</evidence>